<keyword evidence="1" id="KW-0175">Coiled coil</keyword>
<accession>A0A8B9ZDZ1</accession>
<organism evidence="2 3">
    <name type="scientific">Buteo japonicus</name>
    <dbReference type="NCBI Taxonomy" id="224669"/>
    <lineage>
        <taxon>Eukaryota</taxon>
        <taxon>Metazoa</taxon>
        <taxon>Chordata</taxon>
        <taxon>Craniata</taxon>
        <taxon>Vertebrata</taxon>
        <taxon>Euteleostomi</taxon>
        <taxon>Archelosauria</taxon>
        <taxon>Archosauria</taxon>
        <taxon>Dinosauria</taxon>
        <taxon>Saurischia</taxon>
        <taxon>Theropoda</taxon>
        <taxon>Coelurosauria</taxon>
        <taxon>Aves</taxon>
        <taxon>Neognathae</taxon>
        <taxon>Neoaves</taxon>
        <taxon>Telluraves</taxon>
        <taxon>Accipitrimorphae</taxon>
        <taxon>Accipitriformes</taxon>
        <taxon>Accipitridae</taxon>
        <taxon>Accipitrinae</taxon>
        <taxon>Buteo</taxon>
    </lineage>
</organism>
<dbReference type="InterPro" id="IPR043247">
    <property type="entry name" value="CCDC183"/>
</dbReference>
<dbReference type="PANTHER" id="PTHR47115:SF1">
    <property type="entry name" value="COILED-COIL DOMAIN-CONTAINING PROTEIN 183"/>
    <property type="match status" value="1"/>
</dbReference>
<sequence length="278" mass="31942">GRVGGSWSPHRPAWYQQQLNVLQSKGGSFSCSHGRKSLVRTESCSPACVRRCRRTSVPWALFRRYRQVPSAVPLLANVRMPIQVAQEKLRAEIYDRVNTCNMLLYQLRQRSRARDELKRQLQQLQDTKMNDRQHQAVHWLENNIEKMLTKVCAGQKVTALYLAVRDVLRKVSSSSPCHHPTRFPCKGGELKGLNWCQEAVSILALTATSPFSDTFQEDMAKMETQFLAAREFRYRSLASQKVHIDRHWLKKASEKHLRAVSWGDPAQAGLQAYGRHQC</sequence>
<reference evidence="2" key="1">
    <citation type="submission" date="2025-08" db="UniProtKB">
        <authorList>
            <consortium name="Ensembl"/>
        </authorList>
    </citation>
    <scope>IDENTIFICATION</scope>
</reference>
<dbReference type="Ensembl" id="ENSBJAT00000004705.1">
    <property type="protein sequence ID" value="ENSBJAP00000004577.1"/>
    <property type="gene ID" value="ENSBJAG00000003311.1"/>
</dbReference>
<evidence type="ECO:0000313" key="2">
    <source>
        <dbReference type="Ensembl" id="ENSBJAP00000004577.1"/>
    </source>
</evidence>
<feature type="coiled-coil region" evidence="1">
    <location>
        <begin position="107"/>
        <end position="134"/>
    </location>
</feature>
<evidence type="ECO:0000313" key="3">
    <source>
        <dbReference type="Proteomes" id="UP000694555"/>
    </source>
</evidence>
<dbReference type="PANTHER" id="PTHR47115">
    <property type="entry name" value="COILED-COIL DOMAIN-CONTAINING PROTEIN 183"/>
    <property type="match status" value="1"/>
</dbReference>
<evidence type="ECO:0000256" key="1">
    <source>
        <dbReference type="SAM" id="Coils"/>
    </source>
</evidence>
<name>A0A8B9ZDZ1_9AVES</name>
<keyword evidence="3" id="KW-1185">Reference proteome</keyword>
<protein>
    <submittedName>
        <fullName evidence="2">Uncharacterized protein</fullName>
    </submittedName>
</protein>
<proteinExistence type="predicted"/>
<reference evidence="2" key="2">
    <citation type="submission" date="2025-09" db="UniProtKB">
        <authorList>
            <consortium name="Ensembl"/>
        </authorList>
    </citation>
    <scope>IDENTIFICATION</scope>
</reference>
<dbReference type="AlphaFoldDB" id="A0A8B9ZDZ1"/>
<dbReference type="Proteomes" id="UP000694555">
    <property type="component" value="Unplaced"/>
</dbReference>